<dbReference type="InterPro" id="IPR002347">
    <property type="entry name" value="SDR_fam"/>
</dbReference>
<organism evidence="6 7">
    <name type="scientific">Orchesella cincta</name>
    <name type="common">Springtail</name>
    <name type="synonym">Podura cincta</name>
    <dbReference type="NCBI Taxonomy" id="48709"/>
    <lineage>
        <taxon>Eukaryota</taxon>
        <taxon>Metazoa</taxon>
        <taxon>Ecdysozoa</taxon>
        <taxon>Arthropoda</taxon>
        <taxon>Hexapoda</taxon>
        <taxon>Collembola</taxon>
        <taxon>Entomobryomorpha</taxon>
        <taxon>Entomobryoidea</taxon>
        <taxon>Orchesellidae</taxon>
        <taxon>Orchesellinae</taxon>
        <taxon>Orchesella</taxon>
    </lineage>
</organism>
<dbReference type="Gene3D" id="3.40.50.720">
    <property type="entry name" value="NAD(P)-binding Rossmann-like Domain"/>
    <property type="match status" value="1"/>
</dbReference>
<proteinExistence type="inferred from homology"/>
<name>A0A1D2MBW8_ORCCI</name>
<evidence type="ECO:0000256" key="3">
    <source>
        <dbReference type="ARBA" id="ARBA00022857"/>
    </source>
</evidence>
<reference evidence="6 7" key="1">
    <citation type="journal article" date="2016" name="Genome Biol. Evol.">
        <title>Gene Family Evolution Reflects Adaptation to Soil Environmental Stressors in the Genome of the Collembolan Orchesella cincta.</title>
        <authorList>
            <person name="Faddeeva-Vakhrusheva A."/>
            <person name="Derks M.F."/>
            <person name="Anvar S.Y."/>
            <person name="Agamennone V."/>
            <person name="Suring W."/>
            <person name="Smit S."/>
            <person name="van Straalen N.M."/>
            <person name="Roelofs D."/>
        </authorList>
    </citation>
    <scope>NUCLEOTIDE SEQUENCE [LARGE SCALE GENOMIC DNA]</scope>
    <source>
        <tissue evidence="6">Mixed pool</tissue>
    </source>
</reference>
<dbReference type="GO" id="GO:0050038">
    <property type="term" value="F:L-xylulose reductase (NADPH) activity"/>
    <property type="evidence" value="ECO:0007669"/>
    <property type="project" value="TreeGrafter"/>
</dbReference>
<dbReference type="GO" id="GO:0004090">
    <property type="term" value="F:carbonyl reductase (NADPH) activity"/>
    <property type="evidence" value="ECO:0007669"/>
    <property type="project" value="TreeGrafter"/>
</dbReference>
<keyword evidence="7" id="KW-1185">Reference proteome</keyword>
<evidence type="ECO:0000256" key="1">
    <source>
        <dbReference type="ARBA" id="ARBA00006484"/>
    </source>
</evidence>
<dbReference type="InterPro" id="IPR036291">
    <property type="entry name" value="NAD(P)-bd_dom_sf"/>
</dbReference>
<dbReference type="AlphaFoldDB" id="A0A1D2MBW8"/>
<dbReference type="GO" id="GO:0005997">
    <property type="term" value="P:xylulose metabolic process"/>
    <property type="evidence" value="ECO:0007669"/>
    <property type="project" value="TreeGrafter"/>
</dbReference>
<dbReference type="OrthoDB" id="1888931at2759"/>
<dbReference type="InterPro" id="IPR051737">
    <property type="entry name" value="L-xylulose/Carbonyl_redctase"/>
</dbReference>
<dbReference type="GO" id="GO:0006006">
    <property type="term" value="P:glucose metabolic process"/>
    <property type="evidence" value="ECO:0007669"/>
    <property type="project" value="TreeGrafter"/>
</dbReference>
<keyword evidence="3" id="KW-0521">NADP</keyword>
<dbReference type="EMBL" id="LJIJ01001946">
    <property type="protein sequence ID" value="ODM90475.1"/>
    <property type="molecule type" value="Genomic_DNA"/>
</dbReference>
<dbReference type="PANTHER" id="PTHR44252:SF3">
    <property type="entry name" value="D-ERYTHRULOSE REDUCTASE-RELATED"/>
    <property type="match status" value="1"/>
</dbReference>
<evidence type="ECO:0000313" key="7">
    <source>
        <dbReference type="Proteomes" id="UP000094527"/>
    </source>
</evidence>
<dbReference type="InterPro" id="IPR020904">
    <property type="entry name" value="Sc_DH/Rdtase_CS"/>
</dbReference>
<dbReference type="SUPFAM" id="SSF51735">
    <property type="entry name" value="NAD(P)-binding Rossmann-fold domains"/>
    <property type="match status" value="1"/>
</dbReference>
<comment type="subunit">
    <text evidence="2">Homotetramer.</text>
</comment>
<dbReference type="PRINTS" id="PR00080">
    <property type="entry name" value="SDRFAMILY"/>
</dbReference>
<protein>
    <submittedName>
        <fullName evidence="6">Carbonyl reductase [NADPH] 2</fullName>
    </submittedName>
</protein>
<dbReference type="STRING" id="48709.A0A1D2MBW8"/>
<sequence>MSTKYNFKGRRVVVTGGGRGLGLGIVKHFIDAEASVIAIDYDAALLEKLKNDFPAVETHQVDLSDWEGTRNVIQSIDVIHHLVNNAGTGRPSEKFLDIQSNSIDQIFHLNFKSMVNVSQVVSRSMIENKIEGGTICNVSSISDVVAVGGLAVYSCSKAAVTMLTKCMALELGEYGIRVNCIRPAMVRTELVGTLSGNQSETLQNVLKANSRKIINRLAEVSEVGDAVLFLSSSASSMTTGSDVTLDGGMLTC</sequence>
<dbReference type="FunFam" id="3.40.50.720:FF:000084">
    <property type="entry name" value="Short-chain dehydrogenase reductase"/>
    <property type="match status" value="1"/>
</dbReference>
<evidence type="ECO:0000256" key="5">
    <source>
        <dbReference type="RuleBase" id="RU000363"/>
    </source>
</evidence>
<dbReference type="Pfam" id="PF00106">
    <property type="entry name" value="adh_short"/>
    <property type="match status" value="1"/>
</dbReference>
<dbReference type="PROSITE" id="PS00061">
    <property type="entry name" value="ADH_SHORT"/>
    <property type="match status" value="1"/>
</dbReference>
<accession>A0A1D2MBW8</accession>
<dbReference type="Proteomes" id="UP000094527">
    <property type="component" value="Unassembled WGS sequence"/>
</dbReference>
<comment type="caution">
    <text evidence="6">The sequence shown here is derived from an EMBL/GenBank/DDBJ whole genome shotgun (WGS) entry which is preliminary data.</text>
</comment>
<gene>
    <name evidence="6" type="ORF">Ocin01_16206</name>
</gene>
<comment type="similarity">
    <text evidence="1 5">Belongs to the short-chain dehydrogenases/reductases (SDR) family.</text>
</comment>
<dbReference type="PANTHER" id="PTHR44252">
    <property type="entry name" value="D-ERYTHRULOSE REDUCTASE"/>
    <property type="match status" value="1"/>
</dbReference>
<evidence type="ECO:0000256" key="2">
    <source>
        <dbReference type="ARBA" id="ARBA00011881"/>
    </source>
</evidence>
<evidence type="ECO:0000313" key="6">
    <source>
        <dbReference type="EMBL" id="ODM90475.1"/>
    </source>
</evidence>
<evidence type="ECO:0000256" key="4">
    <source>
        <dbReference type="ARBA" id="ARBA00023002"/>
    </source>
</evidence>
<keyword evidence="4" id="KW-0560">Oxidoreductase</keyword>
<dbReference type="OMA" id="CIDKPFL"/>
<dbReference type="PRINTS" id="PR00081">
    <property type="entry name" value="GDHRDH"/>
</dbReference>